<feature type="compositionally biased region" description="Basic and acidic residues" evidence="1">
    <location>
        <begin position="178"/>
        <end position="190"/>
    </location>
</feature>
<feature type="region of interest" description="Disordered" evidence="1">
    <location>
        <begin position="113"/>
        <end position="215"/>
    </location>
</feature>
<feature type="transmembrane region" description="Helical" evidence="2">
    <location>
        <begin position="53"/>
        <end position="71"/>
    </location>
</feature>
<keyword evidence="2" id="KW-0812">Transmembrane</keyword>
<dbReference type="Proteomes" id="UP001498398">
    <property type="component" value="Unassembled WGS sequence"/>
</dbReference>
<organism evidence="4 5">
    <name type="scientific">Marasmiellus scandens</name>
    <dbReference type="NCBI Taxonomy" id="2682957"/>
    <lineage>
        <taxon>Eukaryota</taxon>
        <taxon>Fungi</taxon>
        <taxon>Dikarya</taxon>
        <taxon>Basidiomycota</taxon>
        <taxon>Agaricomycotina</taxon>
        <taxon>Agaricomycetes</taxon>
        <taxon>Agaricomycetidae</taxon>
        <taxon>Agaricales</taxon>
        <taxon>Marasmiineae</taxon>
        <taxon>Omphalotaceae</taxon>
        <taxon>Marasmiellus</taxon>
    </lineage>
</organism>
<evidence type="ECO:0000259" key="3">
    <source>
        <dbReference type="Pfam" id="PF20152"/>
    </source>
</evidence>
<accession>A0ABR1JEW1</accession>
<keyword evidence="5" id="KW-1185">Reference proteome</keyword>
<proteinExistence type="predicted"/>
<gene>
    <name evidence="4" type="ORF">VKT23_009549</name>
</gene>
<sequence length="215" mass="23320">MIVTLQKRRESSLTLNTILDSLIIYTFENGFMTSIATVASLICWLAMDNFVFLGLYFVVAKFYANSVLAIFNRRARLHLAHDSQAKHGSSSHGYGQNGVVELIILPHSPGLTGGSPNNQSKFGSEDQNSPLDAEPASDMLDISRPKPVSPASHSSLDVGTKWDSVGRARTDAGGSHLQPEKSLEEGREFGPENSNNSTTHHGGVMKSVTVHVQKD</sequence>
<dbReference type="EMBL" id="JBANRG010000016">
    <property type="protein sequence ID" value="KAK7459567.1"/>
    <property type="molecule type" value="Genomic_DNA"/>
</dbReference>
<keyword evidence="2" id="KW-0472">Membrane</keyword>
<keyword evidence="2" id="KW-1133">Transmembrane helix</keyword>
<evidence type="ECO:0000313" key="4">
    <source>
        <dbReference type="EMBL" id="KAK7459567.1"/>
    </source>
</evidence>
<comment type="caution">
    <text evidence="4">The sequence shown here is derived from an EMBL/GenBank/DDBJ whole genome shotgun (WGS) entry which is preliminary data.</text>
</comment>
<feature type="transmembrane region" description="Helical" evidence="2">
    <location>
        <begin position="21"/>
        <end position="47"/>
    </location>
</feature>
<evidence type="ECO:0000313" key="5">
    <source>
        <dbReference type="Proteomes" id="UP001498398"/>
    </source>
</evidence>
<feature type="domain" description="DUF6534" evidence="3">
    <location>
        <begin position="1"/>
        <end position="75"/>
    </location>
</feature>
<protein>
    <recommendedName>
        <fullName evidence="3">DUF6534 domain-containing protein</fullName>
    </recommendedName>
</protein>
<evidence type="ECO:0000256" key="2">
    <source>
        <dbReference type="SAM" id="Phobius"/>
    </source>
</evidence>
<name>A0ABR1JEW1_9AGAR</name>
<evidence type="ECO:0000256" key="1">
    <source>
        <dbReference type="SAM" id="MobiDB-lite"/>
    </source>
</evidence>
<dbReference type="InterPro" id="IPR045339">
    <property type="entry name" value="DUF6534"/>
</dbReference>
<feature type="compositionally biased region" description="Polar residues" evidence="1">
    <location>
        <begin position="114"/>
        <end position="130"/>
    </location>
</feature>
<dbReference type="Pfam" id="PF20152">
    <property type="entry name" value="DUF6534"/>
    <property type="match status" value="1"/>
</dbReference>
<reference evidence="4 5" key="1">
    <citation type="submission" date="2024-01" db="EMBL/GenBank/DDBJ databases">
        <title>A draft genome for the cacao thread blight pathogen Marasmiellus scandens.</title>
        <authorList>
            <person name="Baruah I.K."/>
            <person name="Leung J."/>
            <person name="Bukari Y."/>
            <person name="Amoako-Attah I."/>
            <person name="Meinhardt L.W."/>
            <person name="Bailey B.A."/>
            <person name="Cohen S.P."/>
        </authorList>
    </citation>
    <scope>NUCLEOTIDE SEQUENCE [LARGE SCALE GENOMIC DNA]</scope>
    <source>
        <strain evidence="4 5">GH-19</strain>
    </source>
</reference>